<dbReference type="SMART" id="SM00360">
    <property type="entry name" value="RRM"/>
    <property type="match status" value="1"/>
</dbReference>
<dbReference type="Gene3D" id="3.30.70.330">
    <property type="match status" value="1"/>
</dbReference>
<gene>
    <name evidence="2" type="ORF">KIPB_011103</name>
</gene>
<evidence type="ECO:0000313" key="3">
    <source>
        <dbReference type="Proteomes" id="UP000265618"/>
    </source>
</evidence>
<dbReference type="GO" id="GO:0003723">
    <property type="term" value="F:RNA binding"/>
    <property type="evidence" value="ECO:0007669"/>
    <property type="project" value="InterPro"/>
</dbReference>
<dbReference type="InterPro" id="IPR012677">
    <property type="entry name" value="Nucleotide-bd_a/b_plait_sf"/>
</dbReference>
<dbReference type="Proteomes" id="UP000265618">
    <property type="component" value="Unassembled WGS sequence"/>
</dbReference>
<evidence type="ECO:0000313" key="2">
    <source>
        <dbReference type="EMBL" id="GCA63648.1"/>
    </source>
</evidence>
<protein>
    <recommendedName>
        <fullName evidence="1">RRM domain-containing protein</fullName>
    </recommendedName>
</protein>
<organism evidence="2 3">
    <name type="scientific">Kipferlia bialata</name>
    <dbReference type="NCBI Taxonomy" id="797122"/>
    <lineage>
        <taxon>Eukaryota</taxon>
        <taxon>Metamonada</taxon>
        <taxon>Carpediemonas-like organisms</taxon>
        <taxon>Kipferlia</taxon>
    </lineage>
</organism>
<dbReference type="OrthoDB" id="7763451at2759"/>
<feature type="domain" description="RRM" evidence="1">
    <location>
        <begin position="6"/>
        <end position="77"/>
    </location>
</feature>
<reference evidence="2 3" key="1">
    <citation type="journal article" date="2018" name="PLoS ONE">
        <title>The draft genome of Kipferlia bialata reveals reductive genome evolution in fornicate parasites.</title>
        <authorList>
            <person name="Tanifuji G."/>
            <person name="Takabayashi S."/>
            <person name="Kume K."/>
            <person name="Takagi M."/>
            <person name="Nakayama T."/>
            <person name="Kamikawa R."/>
            <person name="Inagaki Y."/>
            <person name="Hashimoto T."/>
        </authorList>
    </citation>
    <scope>NUCLEOTIDE SEQUENCE [LARGE SCALE GENOMIC DNA]</scope>
    <source>
        <strain evidence="2">NY0173</strain>
    </source>
</reference>
<accession>A0A391NWW8</accession>
<dbReference type="AlphaFoldDB" id="A0A391NWW8"/>
<sequence length="171" mass="18198">MSMANTVMVTGISPEATQEEVRIFFHDVVGECSSVVMKPGPSGLTSTAIVQFLTPEAVLTAKKLDKASLLDRKIGVTEFSSGHGPSVPLRTVGMSAAVISGIKASQNTDVTALAGGTNIDAPMVDDVMEYRRLAQQRTVYISHLPPSVSTHTLSTHTLHTHMGTYTHTGVY</sequence>
<dbReference type="Pfam" id="PF00076">
    <property type="entry name" value="RRM_1"/>
    <property type="match status" value="1"/>
</dbReference>
<comment type="caution">
    <text evidence="2">The sequence shown here is derived from an EMBL/GenBank/DDBJ whole genome shotgun (WGS) entry which is preliminary data.</text>
</comment>
<proteinExistence type="predicted"/>
<evidence type="ECO:0000259" key="1">
    <source>
        <dbReference type="SMART" id="SM00360"/>
    </source>
</evidence>
<dbReference type="EMBL" id="BDIP01004376">
    <property type="protein sequence ID" value="GCA63648.1"/>
    <property type="molecule type" value="Genomic_DNA"/>
</dbReference>
<dbReference type="InterPro" id="IPR000504">
    <property type="entry name" value="RRM_dom"/>
</dbReference>
<name>A0A391NWW8_9EUKA</name>
<dbReference type="InterPro" id="IPR035979">
    <property type="entry name" value="RBD_domain_sf"/>
</dbReference>
<dbReference type="SUPFAM" id="SSF54928">
    <property type="entry name" value="RNA-binding domain, RBD"/>
    <property type="match status" value="1"/>
</dbReference>
<keyword evidence="3" id="KW-1185">Reference proteome</keyword>